<dbReference type="Proteomes" id="UP001066276">
    <property type="component" value="Chromosome 7"/>
</dbReference>
<keyword evidence="3" id="KW-1185">Reference proteome</keyword>
<evidence type="ECO:0000256" key="1">
    <source>
        <dbReference type="SAM" id="MobiDB-lite"/>
    </source>
</evidence>
<protein>
    <submittedName>
        <fullName evidence="2">Uncharacterized protein</fullName>
    </submittedName>
</protein>
<reference evidence="2" key="1">
    <citation type="journal article" date="2022" name="bioRxiv">
        <title>Sequencing and chromosome-scale assembly of the giantPleurodeles waltlgenome.</title>
        <authorList>
            <person name="Brown T."/>
            <person name="Elewa A."/>
            <person name="Iarovenko S."/>
            <person name="Subramanian E."/>
            <person name="Araus A.J."/>
            <person name="Petzold A."/>
            <person name="Susuki M."/>
            <person name="Suzuki K.-i.T."/>
            <person name="Hayashi T."/>
            <person name="Toyoda A."/>
            <person name="Oliveira C."/>
            <person name="Osipova E."/>
            <person name="Leigh N.D."/>
            <person name="Simon A."/>
            <person name="Yun M.H."/>
        </authorList>
    </citation>
    <scope>NUCLEOTIDE SEQUENCE</scope>
    <source>
        <strain evidence="2">20211129_DDA</strain>
        <tissue evidence="2">Liver</tissue>
    </source>
</reference>
<name>A0AAV7NZI2_PLEWA</name>
<evidence type="ECO:0000313" key="2">
    <source>
        <dbReference type="EMBL" id="KAJ1121470.1"/>
    </source>
</evidence>
<sequence length="226" mass="24239">MPPLPQVFLGCGAPLLWPEASGAPLPQVFLGCRSPLLCPLFLRYSWGVGAPLLCPSSPGILGVWGHPSRGTRPGESRLSFSGVQVGLAPVAEKRPQPSGEAADTPTDPGQGRKLRPDTAPGRGEERLTGRGAESNWCPRVWNPGLQEPECSAAAALERVCTAGGGELTFQLADSGRNPGPGARRQTRDSQHVCVMFQALPVGGRASRRTRLFWEHFNQQRSAFWVL</sequence>
<dbReference type="AlphaFoldDB" id="A0AAV7NZI2"/>
<organism evidence="2 3">
    <name type="scientific">Pleurodeles waltl</name>
    <name type="common">Iberian ribbed newt</name>
    <dbReference type="NCBI Taxonomy" id="8319"/>
    <lineage>
        <taxon>Eukaryota</taxon>
        <taxon>Metazoa</taxon>
        <taxon>Chordata</taxon>
        <taxon>Craniata</taxon>
        <taxon>Vertebrata</taxon>
        <taxon>Euteleostomi</taxon>
        <taxon>Amphibia</taxon>
        <taxon>Batrachia</taxon>
        <taxon>Caudata</taxon>
        <taxon>Salamandroidea</taxon>
        <taxon>Salamandridae</taxon>
        <taxon>Pleurodelinae</taxon>
        <taxon>Pleurodeles</taxon>
    </lineage>
</organism>
<feature type="region of interest" description="Disordered" evidence="1">
    <location>
        <begin position="90"/>
        <end position="130"/>
    </location>
</feature>
<accession>A0AAV7NZI2</accession>
<dbReference type="EMBL" id="JANPWB010000011">
    <property type="protein sequence ID" value="KAJ1121470.1"/>
    <property type="molecule type" value="Genomic_DNA"/>
</dbReference>
<comment type="caution">
    <text evidence="2">The sequence shown here is derived from an EMBL/GenBank/DDBJ whole genome shotgun (WGS) entry which is preliminary data.</text>
</comment>
<evidence type="ECO:0000313" key="3">
    <source>
        <dbReference type="Proteomes" id="UP001066276"/>
    </source>
</evidence>
<gene>
    <name evidence="2" type="ORF">NDU88_000007</name>
</gene>
<proteinExistence type="predicted"/>